<evidence type="ECO:0000256" key="3">
    <source>
        <dbReference type="ARBA" id="ARBA00022490"/>
    </source>
</evidence>
<evidence type="ECO:0000256" key="1">
    <source>
        <dbReference type="ARBA" id="ARBA00004173"/>
    </source>
</evidence>
<dbReference type="InterPro" id="IPR049083">
    <property type="entry name" value="TACO1_YebC_N"/>
</dbReference>
<proteinExistence type="inferred from homology"/>
<comment type="subcellular location">
    <subcellularLocation>
        <location evidence="1">Mitochondrion</location>
    </subcellularLocation>
</comment>
<feature type="region of interest" description="Disordered" evidence="5">
    <location>
        <begin position="1"/>
        <end position="22"/>
    </location>
</feature>
<dbReference type="PANTHER" id="PTHR12532:SF6">
    <property type="entry name" value="TRANSCRIPTIONAL REGULATORY PROTEIN YEBC-RELATED"/>
    <property type="match status" value="1"/>
</dbReference>
<dbReference type="SUPFAM" id="SSF75625">
    <property type="entry name" value="YebC-like"/>
    <property type="match status" value="1"/>
</dbReference>
<dbReference type="Gene3D" id="3.30.70.980">
    <property type="match status" value="2"/>
</dbReference>
<evidence type="ECO:0008006" key="9">
    <source>
        <dbReference type="Google" id="ProtNLM"/>
    </source>
</evidence>
<evidence type="ECO:0000259" key="6">
    <source>
        <dbReference type="Pfam" id="PF01709"/>
    </source>
</evidence>
<comment type="caution">
    <text evidence="8">The sequence shown here is derived from an EMBL/GenBank/DDBJ whole genome shotgun (WGS) entry which is preliminary data.</text>
</comment>
<keyword evidence="3" id="KW-0963">Cytoplasm</keyword>
<dbReference type="NCBIfam" id="NF009044">
    <property type="entry name" value="PRK12378.1"/>
    <property type="match status" value="1"/>
</dbReference>
<dbReference type="InterPro" id="IPR026564">
    <property type="entry name" value="Transcrip_reg_TACO1-like_dom3"/>
</dbReference>
<reference evidence="8" key="1">
    <citation type="journal article" date="2015" name="Nature">
        <title>Complex archaea that bridge the gap between prokaryotes and eukaryotes.</title>
        <authorList>
            <person name="Spang A."/>
            <person name="Saw J.H."/>
            <person name="Jorgensen S.L."/>
            <person name="Zaremba-Niedzwiedzka K."/>
            <person name="Martijn J."/>
            <person name="Lind A.E."/>
            <person name="van Eijk R."/>
            <person name="Schleper C."/>
            <person name="Guy L."/>
            <person name="Ettema T.J."/>
        </authorList>
    </citation>
    <scope>NUCLEOTIDE SEQUENCE</scope>
</reference>
<dbReference type="PANTHER" id="PTHR12532">
    <property type="entry name" value="TRANSLATIONAL ACTIVATOR OF CYTOCHROME C OXIDASE 1"/>
    <property type="match status" value="1"/>
</dbReference>
<evidence type="ECO:0000259" key="7">
    <source>
        <dbReference type="Pfam" id="PF20772"/>
    </source>
</evidence>
<dbReference type="Pfam" id="PF01709">
    <property type="entry name" value="Transcrip_reg"/>
    <property type="match status" value="1"/>
</dbReference>
<name>A0A0F9M3K9_9ZZZZ</name>
<dbReference type="GO" id="GO:0005829">
    <property type="term" value="C:cytosol"/>
    <property type="evidence" value="ECO:0007669"/>
    <property type="project" value="TreeGrafter"/>
</dbReference>
<dbReference type="EMBL" id="LAZR01005197">
    <property type="protein sequence ID" value="KKN01985.1"/>
    <property type="molecule type" value="Genomic_DNA"/>
</dbReference>
<dbReference type="NCBIfam" id="TIGR01033">
    <property type="entry name" value="YebC/PmpR family DNA-binding transcriptional regulator"/>
    <property type="match status" value="1"/>
</dbReference>
<protein>
    <recommendedName>
        <fullName evidence="9">Transcriptional regulatory protein</fullName>
    </recommendedName>
</protein>
<dbReference type="InterPro" id="IPR029072">
    <property type="entry name" value="YebC-like"/>
</dbReference>
<dbReference type="InterPro" id="IPR017856">
    <property type="entry name" value="Integrase-like_N"/>
</dbReference>
<feature type="domain" description="TACO1/YebC-like second and third" evidence="6">
    <location>
        <begin position="82"/>
        <end position="238"/>
    </location>
</feature>
<evidence type="ECO:0000313" key="8">
    <source>
        <dbReference type="EMBL" id="KKN01985.1"/>
    </source>
</evidence>
<evidence type="ECO:0000256" key="4">
    <source>
        <dbReference type="ARBA" id="ARBA00023125"/>
    </source>
</evidence>
<dbReference type="FunFam" id="1.10.10.200:FF:000002">
    <property type="entry name" value="Probable transcriptional regulatory protein CLM62_37755"/>
    <property type="match status" value="1"/>
</dbReference>
<accession>A0A0F9M3K9</accession>
<dbReference type="GO" id="GO:0005739">
    <property type="term" value="C:mitochondrion"/>
    <property type="evidence" value="ECO:0007669"/>
    <property type="project" value="UniProtKB-SubCell"/>
</dbReference>
<evidence type="ECO:0000256" key="5">
    <source>
        <dbReference type="SAM" id="MobiDB-lite"/>
    </source>
</evidence>
<dbReference type="AlphaFoldDB" id="A0A0F9M3K9"/>
<comment type="similarity">
    <text evidence="2">Belongs to the TACO1 family.</text>
</comment>
<dbReference type="InterPro" id="IPR048300">
    <property type="entry name" value="TACO1_YebC-like_2nd/3rd_dom"/>
</dbReference>
<sequence>MSGHSKWSSIKHKKGKEDAKRGKIFSKLSKAVSMAAKDGGGDPDMNASLAQAIEKAKEFNMPADNIKRAIQKGTGEIEGASYEHMVYEAYGPGGVAMMIDIMTDNKNRTAADMRHIIGKHGGNLGSTGSVAWMFEQKAVAVVPKDSNVDEDTLLTIVLDAGAEDMNVEENFFEIVAAASDISNIKAALEGSNIKYSSAEVTQLPKDTVKLDAADAKKLLKLMELLEEHDDVQNVYANFDIDDDVIEEVAG</sequence>
<keyword evidence="4" id="KW-0238">DNA-binding</keyword>
<dbReference type="Pfam" id="PF20772">
    <property type="entry name" value="TACO1_YebC_N"/>
    <property type="match status" value="1"/>
</dbReference>
<dbReference type="NCBIfam" id="NF001030">
    <property type="entry name" value="PRK00110.1"/>
    <property type="match status" value="1"/>
</dbReference>
<dbReference type="Gene3D" id="1.10.10.200">
    <property type="match status" value="1"/>
</dbReference>
<dbReference type="HAMAP" id="MF_00693">
    <property type="entry name" value="Transcrip_reg_TACO1"/>
    <property type="match status" value="1"/>
</dbReference>
<organism evidence="8">
    <name type="scientific">marine sediment metagenome</name>
    <dbReference type="NCBI Taxonomy" id="412755"/>
    <lineage>
        <taxon>unclassified sequences</taxon>
        <taxon>metagenomes</taxon>
        <taxon>ecological metagenomes</taxon>
    </lineage>
</organism>
<dbReference type="GO" id="GO:0003677">
    <property type="term" value="F:DNA binding"/>
    <property type="evidence" value="ECO:0007669"/>
    <property type="project" value="UniProtKB-KW"/>
</dbReference>
<evidence type="ECO:0000256" key="2">
    <source>
        <dbReference type="ARBA" id="ARBA00008724"/>
    </source>
</evidence>
<gene>
    <name evidence="8" type="ORF">LCGC14_1122280</name>
</gene>
<feature type="domain" description="TACO1/YebC-like N-terminal" evidence="7">
    <location>
        <begin position="5"/>
        <end position="76"/>
    </location>
</feature>
<dbReference type="InterPro" id="IPR002876">
    <property type="entry name" value="Transcrip_reg_TACO1-like"/>
</dbReference>